<proteinExistence type="predicted"/>
<accession>A0A7S0FUV9</accession>
<gene>
    <name evidence="2" type="ORF">MPOL1434_LOCUS11448</name>
</gene>
<evidence type="ECO:0000313" key="2">
    <source>
        <dbReference type="EMBL" id="CAD8381259.1"/>
    </source>
</evidence>
<name>A0A7S0FUV9_9STRA</name>
<protein>
    <submittedName>
        <fullName evidence="2">Uncharacterized protein</fullName>
    </submittedName>
</protein>
<sequence length="187" mass="19247">MKLLSTTALAATFLLGAADATDFDFFDFEGWYEGGLGAVAAEGRPAGSTPALNMLLTCEEGDGFNGNNCELVIRGPDGFSICGLVDPPANPPGVGTIFTGKIAKNQFDADTGVADFYLTGIVCYGVPLTTLPLGPPGSGGVPFEPTPVSLEMTPGASNKHIKSLKFTIVGQQGSDVSNFYKLGGGMK</sequence>
<keyword evidence="1" id="KW-0732">Signal</keyword>
<evidence type="ECO:0000256" key="1">
    <source>
        <dbReference type="SAM" id="SignalP"/>
    </source>
</evidence>
<feature type="signal peptide" evidence="1">
    <location>
        <begin position="1"/>
        <end position="20"/>
    </location>
</feature>
<feature type="chain" id="PRO_5030867453" evidence="1">
    <location>
        <begin position="21"/>
        <end position="187"/>
    </location>
</feature>
<reference evidence="2" key="1">
    <citation type="submission" date="2021-01" db="EMBL/GenBank/DDBJ databases">
        <authorList>
            <person name="Corre E."/>
            <person name="Pelletier E."/>
            <person name="Niang G."/>
            <person name="Scheremetjew M."/>
            <person name="Finn R."/>
            <person name="Kale V."/>
            <person name="Holt S."/>
            <person name="Cochrane G."/>
            <person name="Meng A."/>
            <person name="Brown T."/>
            <person name="Cohen L."/>
        </authorList>
    </citation>
    <scope>NUCLEOTIDE SEQUENCE</scope>
    <source>
        <strain evidence="2">CCMP3303</strain>
    </source>
</reference>
<organism evidence="2">
    <name type="scientific">Minutocellus polymorphus</name>
    <dbReference type="NCBI Taxonomy" id="265543"/>
    <lineage>
        <taxon>Eukaryota</taxon>
        <taxon>Sar</taxon>
        <taxon>Stramenopiles</taxon>
        <taxon>Ochrophyta</taxon>
        <taxon>Bacillariophyta</taxon>
        <taxon>Mediophyceae</taxon>
        <taxon>Cymatosirophycidae</taxon>
        <taxon>Cymatosirales</taxon>
        <taxon>Cymatosiraceae</taxon>
        <taxon>Minutocellus</taxon>
    </lineage>
</organism>
<dbReference type="AlphaFoldDB" id="A0A7S0FUV9"/>
<dbReference type="EMBL" id="HBEJ01019623">
    <property type="protein sequence ID" value="CAD8381259.1"/>
    <property type="molecule type" value="Transcribed_RNA"/>
</dbReference>